<evidence type="ECO:0000256" key="7">
    <source>
        <dbReference type="ARBA" id="ARBA00023136"/>
    </source>
</evidence>
<evidence type="ECO:0000313" key="9">
    <source>
        <dbReference type="EMBL" id="MBB5536880.1"/>
    </source>
</evidence>
<dbReference type="NCBIfam" id="TIGR01727">
    <property type="entry name" value="oligo_HPY"/>
    <property type="match status" value="1"/>
</dbReference>
<dbReference type="InterPro" id="IPR050388">
    <property type="entry name" value="ABC_Ni/Peptide_Import"/>
</dbReference>
<dbReference type="PANTHER" id="PTHR43297">
    <property type="entry name" value="OLIGOPEPTIDE TRANSPORT ATP-BINDING PROTEIN APPD"/>
    <property type="match status" value="1"/>
</dbReference>
<comment type="similarity">
    <text evidence="2">Belongs to the ABC transporter superfamily.</text>
</comment>
<keyword evidence="10" id="KW-1185">Reference proteome</keyword>
<dbReference type="SUPFAM" id="SSF52540">
    <property type="entry name" value="P-loop containing nucleoside triphosphate hydrolases"/>
    <property type="match status" value="1"/>
</dbReference>
<dbReference type="GO" id="GO:0005886">
    <property type="term" value="C:plasma membrane"/>
    <property type="evidence" value="ECO:0007669"/>
    <property type="project" value="UniProtKB-SubCell"/>
</dbReference>
<evidence type="ECO:0000256" key="3">
    <source>
        <dbReference type="ARBA" id="ARBA00022448"/>
    </source>
</evidence>
<evidence type="ECO:0000256" key="2">
    <source>
        <dbReference type="ARBA" id="ARBA00005417"/>
    </source>
</evidence>
<protein>
    <submittedName>
        <fullName evidence="9">Peptide/nickel transport system ATP-binding protein</fullName>
    </submittedName>
</protein>
<dbReference type="GO" id="GO:0015833">
    <property type="term" value="P:peptide transport"/>
    <property type="evidence" value="ECO:0007669"/>
    <property type="project" value="InterPro"/>
</dbReference>
<keyword evidence="3" id="KW-0813">Transport</keyword>
<keyword evidence="4" id="KW-1003">Cell membrane</keyword>
<name>A0A7W8UEX3_9HYPH</name>
<evidence type="ECO:0000256" key="1">
    <source>
        <dbReference type="ARBA" id="ARBA00004417"/>
    </source>
</evidence>
<keyword evidence="6 9" id="KW-0067">ATP-binding</keyword>
<dbReference type="CDD" id="cd03257">
    <property type="entry name" value="ABC_NikE_OppD_transporters"/>
    <property type="match status" value="1"/>
</dbReference>
<dbReference type="FunFam" id="3.40.50.300:FF:000016">
    <property type="entry name" value="Oligopeptide ABC transporter ATP-binding component"/>
    <property type="match status" value="1"/>
</dbReference>
<dbReference type="InterPro" id="IPR027417">
    <property type="entry name" value="P-loop_NTPase"/>
</dbReference>
<dbReference type="PROSITE" id="PS50893">
    <property type="entry name" value="ABC_TRANSPORTER_2"/>
    <property type="match status" value="1"/>
</dbReference>
<keyword evidence="5" id="KW-0547">Nucleotide-binding</keyword>
<dbReference type="RefSeq" id="WP_018329101.1">
    <property type="nucleotide sequence ID" value="NZ_JACHBK010000008.1"/>
</dbReference>
<dbReference type="InterPro" id="IPR003439">
    <property type="entry name" value="ABC_transporter-like_ATP-bd"/>
</dbReference>
<sequence>MMMANDFRPEPATNTGERLLDVKGLTIEIDTRRGPATVVDGIDLHVDKGETLGIVGESGCGKSLTMLSLMRLLPNKIKVTKGEANFAGRDLQKLSNAELRKVRGGEVGFIFQDPMTSLNPVMRIGQQLAEPLIYHRGMTKAQARKRAGELLRLVGIPGPDERLDAYPHELSGGMRQRVMIAIGLACNPQLLIADEPTTALDVTIQAQIVDLVKELRDKLGMSVVWITHDLALIAGLVDRINVLYAGTVVEDAPVDALFANPSHPYTQGLLASIPKLTDERSARLSSIGGTPPEPGRRPKGCPFAPRCPLVEQICRDRVPSLEGIGQAGAHRVACFVAQRKLEAA</sequence>
<comment type="subcellular location">
    <subcellularLocation>
        <location evidence="1">Cell inner membrane</location>
        <topology evidence="1">Peripheral membrane protein</topology>
    </subcellularLocation>
</comment>
<proteinExistence type="inferred from homology"/>
<reference evidence="9 10" key="1">
    <citation type="submission" date="2020-08" db="EMBL/GenBank/DDBJ databases">
        <title>Genomic Encyclopedia of Type Strains, Phase IV (KMG-V): Genome sequencing to study the core and pangenomes of soil and plant-associated prokaryotes.</title>
        <authorList>
            <person name="Whitman W."/>
        </authorList>
    </citation>
    <scope>NUCLEOTIDE SEQUENCE [LARGE SCALE GENOMIC DNA]</scope>
    <source>
        <strain evidence="9 10">SEMIA 4084</strain>
    </source>
</reference>
<feature type="domain" description="ABC transporter" evidence="8">
    <location>
        <begin position="20"/>
        <end position="270"/>
    </location>
</feature>
<dbReference type="Pfam" id="PF00005">
    <property type="entry name" value="ABC_tran"/>
    <property type="match status" value="1"/>
</dbReference>
<dbReference type="GO" id="GO:0016887">
    <property type="term" value="F:ATP hydrolysis activity"/>
    <property type="evidence" value="ECO:0007669"/>
    <property type="project" value="InterPro"/>
</dbReference>
<dbReference type="InterPro" id="IPR017871">
    <property type="entry name" value="ABC_transporter-like_CS"/>
</dbReference>
<dbReference type="Proteomes" id="UP000585507">
    <property type="component" value="Unassembled WGS sequence"/>
</dbReference>
<dbReference type="InterPro" id="IPR013563">
    <property type="entry name" value="Oligopep_ABC_C"/>
</dbReference>
<dbReference type="PROSITE" id="PS00211">
    <property type="entry name" value="ABC_TRANSPORTER_1"/>
    <property type="match status" value="1"/>
</dbReference>
<comment type="caution">
    <text evidence="9">The sequence shown here is derived from an EMBL/GenBank/DDBJ whole genome shotgun (WGS) entry which is preliminary data.</text>
</comment>
<evidence type="ECO:0000256" key="5">
    <source>
        <dbReference type="ARBA" id="ARBA00022741"/>
    </source>
</evidence>
<keyword evidence="7" id="KW-0472">Membrane</keyword>
<dbReference type="GO" id="GO:0005524">
    <property type="term" value="F:ATP binding"/>
    <property type="evidence" value="ECO:0007669"/>
    <property type="project" value="UniProtKB-KW"/>
</dbReference>
<evidence type="ECO:0000256" key="4">
    <source>
        <dbReference type="ARBA" id="ARBA00022475"/>
    </source>
</evidence>
<evidence type="ECO:0000256" key="6">
    <source>
        <dbReference type="ARBA" id="ARBA00022840"/>
    </source>
</evidence>
<evidence type="ECO:0000259" key="8">
    <source>
        <dbReference type="PROSITE" id="PS50893"/>
    </source>
</evidence>
<dbReference type="PANTHER" id="PTHR43297:SF2">
    <property type="entry name" value="DIPEPTIDE TRANSPORT ATP-BINDING PROTEIN DPPD"/>
    <property type="match status" value="1"/>
</dbReference>
<dbReference type="SMART" id="SM00382">
    <property type="entry name" value="AAA"/>
    <property type="match status" value="1"/>
</dbReference>
<dbReference type="InterPro" id="IPR003593">
    <property type="entry name" value="AAA+_ATPase"/>
</dbReference>
<accession>A0A7W8UEX3</accession>
<dbReference type="AlphaFoldDB" id="A0A7W8UEX3"/>
<dbReference type="EMBL" id="JACHBK010000008">
    <property type="protein sequence ID" value="MBB5536880.1"/>
    <property type="molecule type" value="Genomic_DNA"/>
</dbReference>
<evidence type="ECO:0000313" key="10">
    <source>
        <dbReference type="Proteomes" id="UP000585507"/>
    </source>
</evidence>
<dbReference type="Gene3D" id="3.40.50.300">
    <property type="entry name" value="P-loop containing nucleotide triphosphate hydrolases"/>
    <property type="match status" value="1"/>
</dbReference>
<dbReference type="Pfam" id="PF08352">
    <property type="entry name" value="oligo_HPY"/>
    <property type="match status" value="1"/>
</dbReference>
<gene>
    <name evidence="9" type="ORF">GGD55_003595</name>
</gene>
<dbReference type="GO" id="GO:0055085">
    <property type="term" value="P:transmembrane transport"/>
    <property type="evidence" value="ECO:0007669"/>
    <property type="project" value="UniProtKB-ARBA"/>
</dbReference>
<organism evidence="9 10">
    <name type="scientific">Rhizobium giardinii</name>
    <dbReference type="NCBI Taxonomy" id="56731"/>
    <lineage>
        <taxon>Bacteria</taxon>
        <taxon>Pseudomonadati</taxon>
        <taxon>Pseudomonadota</taxon>
        <taxon>Alphaproteobacteria</taxon>
        <taxon>Hyphomicrobiales</taxon>
        <taxon>Rhizobiaceae</taxon>
        <taxon>Rhizobium/Agrobacterium group</taxon>
        <taxon>Rhizobium</taxon>
    </lineage>
</organism>